<dbReference type="Pfam" id="PF00717">
    <property type="entry name" value="Peptidase_S24"/>
    <property type="match status" value="1"/>
</dbReference>
<protein>
    <submittedName>
        <fullName evidence="5">Peptidase S24-like protein</fullName>
    </submittedName>
</protein>
<reference evidence="5 6" key="1">
    <citation type="submission" date="2016-01" db="EMBL/GenBank/DDBJ databases">
        <authorList>
            <person name="Oliw E.H."/>
        </authorList>
    </citation>
    <scope>NUCLEOTIDE SEQUENCE [LARGE SCALE GENOMIC DNA]</scope>
    <source>
        <strain evidence="5 6">DNF00307</strain>
    </source>
</reference>
<dbReference type="PANTHER" id="PTHR40661:SF3">
    <property type="entry name" value="FELS-1 PROPHAGE TRANSCRIPTIONAL REGULATOR"/>
    <property type="match status" value="1"/>
</dbReference>
<organism evidence="5">
    <name type="scientific">Prevotella amnii</name>
    <dbReference type="NCBI Taxonomy" id="419005"/>
    <lineage>
        <taxon>Bacteria</taxon>
        <taxon>Pseudomonadati</taxon>
        <taxon>Bacteroidota</taxon>
        <taxon>Bacteroidia</taxon>
        <taxon>Bacteroidales</taxon>
        <taxon>Prevotellaceae</taxon>
        <taxon>Prevotella</taxon>
    </lineage>
</organism>
<dbReference type="InterPro" id="IPR039418">
    <property type="entry name" value="LexA-like"/>
</dbReference>
<dbReference type="InterPro" id="IPR036286">
    <property type="entry name" value="LexA/Signal_pep-like_sf"/>
</dbReference>
<evidence type="ECO:0000259" key="4">
    <source>
        <dbReference type="PROSITE" id="PS50943"/>
    </source>
</evidence>
<dbReference type="InterPro" id="IPR001387">
    <property type="entry name" value="Cro/C1-type_HTH"/>
</dbReference>
<evidence type="ECO:0000256" key="2">
    <source>
        <dbReference type="ARBA" id="ARBA00023125"/>
    </source>
</evidence>
<proteinExistence type="predicted"/>
<evidence type="ECO:0000313" key="5">
    <source>
        <dbReference type="EMBL" id="KXB78738.1"/>
    </source>
</evidence>
<dbReference type="InterPro" id="IPR010982">
    <property type="entry name" value="Lambda_DNA-bd_dom_sf"/>
</dbReference>
<dbReference type="InterPro" id="IPR015927">
    <property type="entry name" value="Peptidase_S24_S26A/B/C"/>
</dbReference>
<feature type="domain" description="HTH cro/C1-type" evidence="4">
    <location>
        <begin position="38"/>
        <end position="71"/>
    </location>
</feature>
<keyword evidence="1" id="KW-0805">Transcription regulation</keyword>
<keyword evidence="2" id="KW-0238">DNA-binding</keyword>
<dbReference type="STRING" id="419005.HMPREF1860_00864"/>
<dbReference type="RefSeq" id="WP_060932809.1">
    <property type="nucleotide sequence ID" value="NZ_KQ960502.1"/>
</dbReference>
<name>A0A134BFM3_9BACT</name>
<dbReference type="GO" id="GO:0003677">
    <property type="term" value="F:DNA binding"/>
    <property type="evidence" value="ECO:0007669"/>
    <property type="project" value="UniProtKB-KW"/>
</dbReference>
<dbReference type="CDD" id="cd06529">
    <property type="entry name" value="S24_LexA-like"/>
    <property type="match status" value="1"/>
</dbReference>
<dbReference type="SUPFAM" id="SSF51306">
    <property type="entry name" value="LexA/Signal peptidase"/>
    <property type="match status" value="1"/>
</dbReference>
<accession>A0A134BFM3</accession>
<keyword evidence="3" id="KW-0804">Transcription</keyword>
<evidence type="ECO:0000256" key="1">
    <source>
        <dbReference type="ARBA" id="ARBA00023015"/>
    </source>
</evidence>
<evidence type="ECO:0000313" key="6">
    <source>
        <dbReference type="Proteomes" id="UP000070531"/>
    </source>
</evidence>
<comment type="caution">
    <text evidence="5">The sequence shown here is derived from an EMBL/GenBank/DDBJ whole genome shotgun (WGS) entry which is preliminary data.</text>
</comment>
<dbReference type="PATRIC" id="fig|419005.5.peg.867"/>
<dbReference type="PANTHER" id="PTHR40661">
    <property type="match status" value="1"/>
</dbReference>
<dbReference type="PROSITE" id="PS50943">
    <property type="entry name" value="HTH_CROC1"/>
    <property type="match status" value="1"/>
</dbReference>
<dbReference type="Proteomes" id="UP000070531">
    <property type="component" value="Unassembled WGS sequence"/>
</dbReference>
<gene>
    <name evidence="5" type="ORF">HMPREF1860_00864</name>
</gene>
<dbReference type="Gene3D" id="1.10.260.40">
    <property type="entry name" value="lambda repressor-like DNA-binding domains"/>
    <property type="match status" value="1"/>
</dbReference>
<sequence length="236" mass="26214">MEHLKKNELSPISQRFLEFIDRQSITGYRLFKDGILTSQSSLTSIRNGKSKPTESIITNLCNTYKVNAAWIYTGEGAMFNDKDQSNVVSDAPYINNDLVNVPLVPASVAASFVEGLDGCSQDQDFYGVMAETGERLNSSDYKVFEIVGDSMYPTIVSGSKVLGKNIPEGQWEMASGIVIIVYGMTLTIKRILKNDLYSDNRLILKADNPIHGEITIARSEIRGMWQATRIVSQTLL</sequence>
<dbReference type="AlphaFoldDB" id="A0A134BFM3"/>
<evidence type="ECO:0000256" key="3">
    <source>
        <dbReference type="ARBA" id="ARBA00023163"/>
    </source>
</evidence>
<dbReference type="EMBL" id="LSDL01000038">
    <property type="protein sequence ID" value="KXB78738.1"/>
    <property type="molecule type" value="Genomic_DNA"/>
</dbReference>
<dbReference type="Gene3D" id="2.10.109.10">
    <property type="entry name" value="Umud Fragment, subunit A"/>
    <property type="match status" value="1"/>
</dbReference>